<accession>A0A6C0JXB0</accession>
<name>A0A6C0JXB0_9ZZZZ</name>
<proteinExistence type="predicted"/>
<organism evidence="1">
    <name type="scientific">viral metagenome</name>
    <dbReference type="NCBI Taxonomy" id="1070528"/>
    <lineage>
        <taxon>unclassified sequences</taxon>
        <taxon>metagenomes</taxon>
        <taxon>organismal metagenomes</taxon>
    </lineage>
</organism>
<reference evidence="1" key="1">
    <citation type="journal article" date="2020" name="Nature">
        <title>Giant virus diversity and host interactions through global metagenomics.</title>
        <authorList>
            <person name="Schulz F."/>
            <person name="Roux S."/>
            <person name="Paez-Espino D."/>
            <person name="Jungbluth S."/>
            <person name="Walsh D.A."/>
            <person name="Denef V.J."/>
            <person name="McMahon K.D."/>
            <person name="Konstantinidis K.T."/>
            <person name="Eloe-Fadrosh E.A."/>
            <person name="Kyrpides N.C."/>
            <person name="Woyke T."/>
        </authorList>
    </citation>
    <scope>NUCLEOTIDE SEQUENCE</scope>
    <source>
        <strain evidence="1">GVMAG-S-1062768-28</strain>
    </source>
</reference>
<protein>
    <submittedName>
        <fullName evidence="1">Uncharacterized protein</fullName>
    </submittedName>
</protein>
<dbReference type="EMBL" id="MN740696">
    <property type="protein sequence ID" value="QHU08374.1"/>
    <property type="molecule type" value="Genomic_DNA"/>
</dbReference>
<dbReference type="AlphaFoldDB" id="A0A6C0JXB0"/>
<sequence length="185" mass="21369">MTFVVRKEGQVEKYIAKFLQHETMFCSDTLESDRYDRYCNMPVSPKHNKWFEEITKFYGISTTNKRQKYNWDGKQLDITRTPTFHCMLHEVGHFLMATENKYEINYGLGLPGSGTNVEEDILASIFGIYLEFLVGDDIEITIGDVGVDDQLTPEFLSECFQHYYDLGIINCDGTLFNGTHTLDLS</sequence>
<evidence type="ECO:0000313" key="1">
    <source>
        <dbReference type="EMBL" id="QHU08374.1"/>
    </source>
</evidence>